<accession>A0A1M6I4A2</accession>
<dbReference type="eggNOG" id="ENOG5030NAZ">
    <property type="taxonomic scope" value="Bacteria"/>
</dbReference>
<dbReference type="RefSeq" id="WP_243462348.1">
    <property type="nucleotide sequence ID" value="NZ_FQZN01000021.1"/>
</dbReference>
<name>A0A1M6I4A2_9BACE</name>
<reference evidence="2" key="1">
    <citation type="submission" date="2016-11" db="EMBL/GenBank/DDBJ databases">
        <authorList>
            <person name="Varghese N."/>
            <person name="Submissions S."/>
        </authorList>
    </citation>
    <scope>NUCLEOTIDE SEQUENCE [LARGE SCALE GENOMIC DNA]</scope>
    <source>
        <strain evidence="2">DSM 26884</strain>
    </source>
</reference>
<protein>
    <submittedName>
        <fullName evidence="1">Uncharacterized protein</fullName>
    </submittedName>
</protein>
<dbReference type="AlphaFoldDB" id="A0A1M6I4A2"/>
<evidence type="ECO:0000313" key="2">
    <source>
        <dbReference type="Proteomes" id="UP000184192"/>
    </source>
</evidence>
<sequence length="129" mass="15310">MEYPLLLEFLDTRLEAALDQERFNRQTIHLYRCGDSWLALEYSPCLLEEQFHYKDKKPLIFHLRDGRRVVMVEVPASYVRRIAAGHETGRQGTRWMPVVGQVIMPDGRNGFWMTEKVRKTSVMRVIYHL</sequence>
<gene>
    <name evidence="1" type="ORF">SAMN05444350_12152</name>
</gene>
<dbReference type="EMBL" id="FQZN01000021">
    <property type="protein sequence ID" value="SHJ29273.1"/>
    <property type="molecule type" value="Genomic_DNA"/>
</dbReference>
<evidence type="ECO:0000313" key="1">
    <source>
        <dbReference type="EMBL" id="SHJ29273.1"/>
    </source>
</evidence>
<keyword evidence="2" id="KW-1185">Reference proteome</keyword>
<dbReference type="Proteomes" id="UP000184192">
    <property type="component" value="Unassembled WGS sequence"/>
</dbReference>
<organism evidence="1 2">
    <name type="scientific">Bacteroides stercorirosoris</name>
    <dbReference type="NCBI Taxonomy" id="871324"/>
    <lineage>
        <taxon>Bacteria</taxon>
        <taxon>Pseudomonadati</taxon>
        <taxon>Bacteroidota</taxon>
        <taxon>Bacteroidia</taxon>
        <taxon>Bacteroidales</taxon>
        <taxon>Bacteroidaceae</taxon>
        <taxon>Bacteroides</taxon>
    </lineage>
</organism>
<proteinExistence type="predicted"/>
<dbReference type="GeneID" id="92713317"/>